<organism evidence="11 12">
    <name type="scientific">Cajanus cajan</name>
    <name type="common">Pigeon pea</name>
    <name type="synonym">Cajanus indicus</name>
    <dbReference type="NCBI Taxonomy" id="3821"/>
    <lineage>
        <taxon>Eukaryota</taxon>
        <taxon>Viridiplantae</taxon>
        <taxon>Streptophyta</taxon>
        <taxon>Embryophyta</taxon>
        <taxon>Tracheophyta</taxon>
        <taxon>Spermatophyta</taxon>
        <taxon>Magnoliopsida</taxon>
        <taxon>eudicotyledons</taxon>
        <taxon>Gunneridae</taxon>
        <taxon>Pentapetalae</taxon>
        <taxon>rosids</taxon>
        <taxon>fabids</taxon>
        <taxon>Fabales</taxon>
        <taxon>Fabaceae</taxon>
        <taxon>Papilionoideae</taxon>
        <taxon>50 kb inversion clade</taxon>
        <taxon>NPAAA clade</taxon>
        <taxon>indigoferoid/millettioid clade</taxon>
        <taxon>Phaseoleae</taxon>
        <taxon>Cajanus</taxon>
    </lineage>
</organism>
<dbReference type="Pfam" id="PF25597">
    <property type="entry name" value="SH3_retrovirus"/>
    <property type="match status" value="1"/>
</dbReference>
<keyword evidence="3" id="KW-0255">Endonuclease</keyword>
<dbReference type="STRING" id="3821.A0A151RSK3"/>
<evidence type="ECO:0000256" key="1">
    <source>
        <dbReference type="ARBA" id="ARBA00022722"/>
    </source>
</evidence>
<dbReference type="InterPro" id="IPR057670">
    <property type="entry name" value="SH3_retrovirus"/>
</dbReference>
<keyword evidence="4" id="KW-0378">Hydrolase</keyword>
<keyword evidence="8" id="KW-0548">Nucleotidyltransferase</keyword>
<protein>
    <submittedName>
        <fullName evidence="11">Retrovirus-related Pol polyprotein from transposon TNT 1-94</fullName>
    </submittedName>
</protein>
<evidence type="ECO:0000313" key="11">
    <source>
        <dbReference type="EMBL" id="KYP45532.1"/>
    </source>
</evidence>
<evidence type="ECO:0000256" key="3">
    <source>
        <dbReference type="ARBA" id="ARBA00022759"/>
    </source>
</evidence>
<keyword evidence="9" id="KW-0233">DNA recombination</keyword>
<keyword evidence="12" id="KW-1185">Reference proteome</keyword>
<dbReference type="GO" id="GO:0016787">
    <property type="term" value="F:hydrolase activity"/>
    <property type="evidence" value="ECO:0007669"/>
    <property type="project" value="UniProtKB-KW"/>
</dbReference>
<evidence type="ECO:0000256" key="9">
    <source>
        <dbReference type="ARBA" id="ARBA00023172"/>
    </source>
</evidence>
<evidence type="ECO:0000256" key="5">
    <source>
        <dbReference type="ARBA" id="ARBA00022842"/>
    </source>
</evidence>
<keyword evidence="1" id="KW-0540">Nuclease</keyword>
<dbReference type="GO" id="GO:0003964">
    <property type="term" value="F:RNA-directed DNA polymerase activity"/>
    <property type="evidence" value="ECO:0007669"/>
    <property type="project" value="UniProtKB-KW"/>
</dbReference>
<reference evidence="11" key="1">
    <citation type="journal article" date="2012" name="Nat. Biotechnol.">
        <title>Draft genome sequence of pigeonpea (Cajanus cajan), an orphan legume crop of resource-poor farmers.</title>
        <authorList>
            <person name="Varshney R.K."/>
            <person name="Chen W."/>
            <person name="Li Y."/>
            <person name="Bharti A.K."/>
            <person name="Saxena R.K."/>
            <person name="Schlueter J.A."/>
            <person name="Donoghue M.T."/>
            <person name="Azam S."/>
            <person name="Fan G."/>
            <person name="Whaley A.M."/>
            <person name="Farmer A.D."/>
            <person name="Sheridan J."/>
            <person name="Iwata A."/>
            <person name="Tuteja R."/>
            <person name="Penmetsa R.V."/>
            <person name="Wu W."/>
            <person name="Upadhyaya H.D."/>
            <person name="Yang S.P."/>
            <person name="Shah T."/>
            <person name="Saxena K.B."/>
            <person name="Michael T."/>
            <person name="McCombie W.R."/>
            <person name="Yang B."/>
            <person name="Zhang G."/>
            <person name="Yang H."/>
            <person name="Wang J."/>
            <person name="Spillane C."/>
            <person name="Cook D.R."/>
            <person name="May G.D."/>
            <person name="Xu X."/>
            <person name="Jackson S.A."/>
        </authorList>
    </citation>
    <scope>NUCLEOTIDE SEQUENCE [LARGE SCALE GENOMIC DNA]</scope>
</reference>
<dbReference type="AlphaFoldDB" id="A0A151RSK3"/>
<gene>
    <name evidence="11" type="ORF">KK1_032946</name>
</gene>
<evidence type="ECO:0000256" key="4">
    <source>
        <dbReference type="ARBA" id="ARBA00022801"/>
    </source>
</evidence>
<name>A0A151RSK3_CAJCA</name>
<dbReference type="InterPro" id="IPR039537">
    <property type="entry name" value="Retrotran_Ty1/copia-like"/>
</dbReference>
<evidence type="ECO:0000259" key="10">
    <source>
        <dbReference type="PROSITE" id="PS50994"/>
    </source>
</evidence>
<keyword evidence="7" id="KW-0695">RNA-directed DNA polymerase</keyword>
<keyword evidence="8" id="KW-0239">DNA-directed DNA polymerase</keyword>
<dbReference type="Gene3D" id="3.30.420.10">
    <property type="entry name" value="Ribonuclease H-like superfamily/Ribonuclease H"/>
    <property type="match status" value="1"/>
</dbReference>
<dbReference type="GO" id="GO:0003887">
    <property type="term" value="F:DNA-directed DNA polymerase activity"/>
    <property type="evidence" value="ECO:0007669"/>
    <property type="project" value="UniProtKB-KW"/>
</dbReference>
<evidence type="ECO:0000256" key="8">
    <source>
        <dbReference type="ARBA" id="ARBA00022932"/>
    </source>
</evidence>
<dbReference type="PANTHER" id="PTHR42648">
    <property type="entry name" value="TRANSPOSASE, PUTATIVE-RELATED"/>
    <property type="match status" value="1"/>
</dbReference>
<accession>A0A151RSK3</accession>
<evidence type="ECO:0000256" key="2">
    <source>
        <dbReference type="ARBA" id="ARBA00022723"/>
    </source>
</evidence>
<dbReference type="InterPro" id="IPR001584">
    <property type="entry name" value="Integrase_cat-core"/>
</dbReference>
<dbReference type="EMBL" id="KQ483588">
    <property type="protein sequence ID" value="KYP45532.1"/>
    <property type="molecule type" value="Genomic_DNA"/>
</dbReference>
<dbReference type="SUPFAM" id="SSF53098">
    <property type="entry name" value="Ribonuclease H-like"/>
    <property type="match status" value="1"/>
</dbReference>
<sequence length="310" mass="36569">MRDYGENIPKSKVVEKILHTMSMKFDHVVTTIIESHDTNTMMVAKLLGIIESHENKILKKTKKANEEDLMTRILVKILIIHKVERIQHAIHRRNCTLIDKNGRFIAKVKMTPDRLFPLKIQHEKYPCLSSIIPNDDWLWHMSFGHFHFLVMSFKLFKVFVEKQSGYKIKALRTNRGQEYLVCANFFEQHGIHHQITTRYTLQHNGVVEMKNRTIMDMVRYVLKAYRLLGEFWAEVVAIVVYILNKCPIKTPKEAWSRRTPSIKHFKAFGCIAYAHVSDQLKKKFDDTGEKYVFISYYTNSKAYKLYNPET</sequence>
<dbReference type="GO" id="GO:0003676">
    <property type="term" value="F:nucleic acid binding"/>
    <property type="evidence" value="ECO:0007669"/>
    <property type="project" value="InterPro"/>
</dbReference>
<dbReference type="Gramene" id="C.cajan_31151.t">
    <property type="protein sequence ID" value="C.cajan_31151.t"/>
    <property type="gene ID" value="C.cajan_31151"/>
</dbReference>
<dbReference type="GO" id="GO:0046872">
    <property type="term" value="F:metal ion binding"/>
    <property type="evidence" value="ECO:0007669"/>
    <property type="project" value="UniProtKB-KW"/>
</dbReference>
<dbReference type="InterPro" id="IPR036397">
    <property type="entry name" value="RNaseH_sf"/>
</dbReference>
<proteinExistence type="predicted"/>
<evidence type="ECO:0000256" key="6">
    <source>
        <dbReference type="ARBA" id="ARBA00022908"/>
    </source>
</evidence>
<dbReference type="GO" id="GO:0006310">
    <property type="term" value="P:DNA recombination"/>
    <property type="evidence" value="ECO:0007669"/>
    <property type="project" value="UniProtKB-KW"/>
</dbReference>
<dbReference type="PANTHER" id="PTHR42648:SF11">
    <property type="entry name" value="TRANSPOSON TY4-P GAG-POL POLYPROTEIN"/>
    <property type="match status" value="1"/>
</dbReference>
<keyword evidence="5" id="KW-0460">Magnesium</keyword>
<dbReference type="PROSITE" id="PS50994">
    <property type="entry name" value="INTEGRASE"/>
    <property type="match status" value="1"/>
</dbReference>
<evidence type="ECO:0000256" key="7">
    <source>
        <dbReference type="ARBA" id="ARBA00022918"/>
    </source>
</evidence>
<keyword evidence="8" id="KW-0808">Transferase</keyword>
<keyword evidence="2" id="KW-0479">Metal-binding</keyword>
<dbReference type="GO" id="GO:0015074">
    <property type="term" value="P:DNA integration"/>
    <property type="evidence" value="ECO:0007669"/>
    <property type="project" value="UniProtKB-KW"/>
</dbReference>
<keyword evidence="6" id="KW-0229">DNA integration</keyword>
<feature type="domain" description="Integrase catalytic" evidence="10">
    <location>
        <begin position="155"/>
        <end position="268"/>
    </location>
</feature>
<evidence type="ECO:0000313" key="12">
    <source>
        <dbReference type="Proteomes" id="UP000075243"/>
    </source>
</evidence>
<dbReference type="InterPro" id="IPR012337">
    <property type="entry name" value="RNaseH-like_sf"/>
</dbReference>
<dbReference type="Proteomes" id="UP000075243">
    <property type="component" value="Unassembled WGS sequence"/>
</dbReference>
<dbReference type="GO" id="GO:0004519">
    <property type="term" value="F:endonuclease activity"/>
    <property type="evidence" value="ECO:0007669"/>
    <property type="project" value="UniProtKB-KW"/>
</dbReference>